<reference evidence="5 6" key="1">
    <citation type="submission" date="2020-02" db="EMBL/GenBank/DDBJ databases">
        <title>Genome sequencing of Aeromonas rivipollensis.</title>
        <authorList>
            <person name="Fono-Tamo Ubani E.K."/>
            <person name="Lekota K.E."/>
        </authorList>
    </citation>
    <scope>NUCLEOTIDE SEQUENCE [LARGE SCALE GENOMIC DNA]</scope>
    <source>
        <strain evidence="5 6">G87</strain>
    </source>
</reference>
<evidence type="ECO:0000256" key="2">
    <source>
        <dbReference type="ARBA" id="ARBA00034247"/>
    </source>
</evidence>
<gene>
    <name evidence="5" type="ORF">G4911_05420</name>
</gene>
<dbReference type="Proteomes" id="UP000480681">
    <property type="component" value="Unassembled WGS sequence"/>
</dbReference>
<dbReference type="GO" id="GO:0005886">
    <property type="term" value="C:plasma membrane"/>
    <property type="evidence" value="ECO:0007669"/>
    <property type="project" value="TreeGrafter"/>
</dbReference>
<keyword evidence="3" id="KW-0472">Membrane</keyword>
<dbReference type="SMART" id="SM00267">
    <property type="entry name" value="GGDEF"/>
    <property type="match status" value="1"/>
</dbReference>
<dbReference type="CDD" id="cd01949">
    <property type="entry name" value="GGDEF"/>
    <property type="match status" value="1"/>
</dbReference>
<comment type="caution">
    <text evidence="5">The sequence shown here is derived from an EMBL/GenBank/DDBJ whole genome shotgun (WGS) entry which is preliminary data.</text>
</comment>
<dbReference type="AlphaFoldDB" id="A0AAW9Y9D1"/>
<dbReference type="NCBIfam" id="TIGR00254">
    <property type="entry name" value="GGDEF"/>
    <property type="match status" value="1"/>
</dbReference>
<dbReference type="GO" id="GO:0043709">
    <property type="term" value="P:cell adhesion involved in single-species biofilm formation"/>
    <property type="evidence" value="ECO:0007669"/>
    <property type="project" value="TreeGrafter"/>
</dbReference>
<keyword evidence="3" id="KW-0812">Transmembrane</keyword>
<dbReference type="Pfam" id="PF22673">
    <property type="entry name" value="MCP-like_PDC_1"/>
    <property type="match status" value="1"/>
</dbReference>
<evidence type="ECO:0000259" key="4">
    <source>
        <dbReference type="PROSITE" id="PS50887"/>
    </source>
</evidence>
<feature type="domain" description="GGDEF" evidence="4">
    <location>
        <begin position="380"/>
        <end position="511"/>
    </location>
</feature>
<dbReference type="InterPro" id="IPR029787">
    <property type="entry name" value="Nucleotide_cyclase"/>
</dbReference>
<dbReference type="PANTHER" id="PTHR45138:SF9">
    <property type="entry name" value="DIGUANYLATE CYCLASE DGCM-RELATED"/>
    <property type="match status" value="1"/>
</dbReference>
<dbReference type="InterPro" id="IPR029151">
    <property type="entry name" value="Sensor-like_sf"/>
</dbReference>
<dbReference type="PROSITE" id="PS50887">
    <property type="entry name" value="GGDEF"/>
    <property type="match status" value="1"/>
</dbReference>
<dbReference type="GO" id="GO:0052621">
    <property type="term" value="F:diguanylate cyclase activity"/>
    <property type="evidence" value="ECO:0007669"/>
    <property type="project" value="UniProtKB-EC"/>
</dbReference>
<evidence type="ECO:0000313" key="5">
    <source>
        <dbReference type="EMBL" id="NEX74187.1"/>
    </source>
</evidence>
<dbReference type="EMBL" id="JAAIKZ010000010">
    <property type="protein sequence ID" value="NEX74187.1"/>
    <property type="molecule type" value="Genomic_DNA"/>
</dbReference>
<comment type="catalytic activity">
    <reaction evidence="2">
        <text>2 GTP = 3',3'-c-di-GMP + 2 diphosphate</text>
        <dbReference type="Rhea" id="RHEA:24898"/>
        <dbReference type="ChEBI" id="CHEBI:33019"/>
        <dbReference type="ChEBI" id="CHEBI:37565"/>
        <dbReference type="ChEBI" id="CHEBI:58805"/>
        <dbReference type="EC" id="2.7.7.65"/>
    </reaction>
</comment>
<evidence type="ECO:0000256" key="3">
    <source>
        <dbReference type="SAM" id="Phobius"/>
    </source>
</evidence>
<proteinExistence type="predicted"/>
<dbReference type="InterPro" id="IPR043128">
    <property type="entry name" value="Rev_trsase/Diguanyl_cyclase"/>
</dbReference>
<organism evidence="5 6">
    <name type="scientific">Aeromonas rivipollensis</name>
    <dbReference type="NCBI Taxonomy" id="948519"/>
    <lineage>
        <taxon>Bacteria</taxon>
        <taxon>Pseudomonadati</taxon>
        <taxon>Pseudomonadota</taxon>
        <taxon>Gammaproteobacteria</taxon>
        <taxon>Aeromonadales</taxon>
        <taxon>Aeromonadaceae</taxon>
        <taxon>Aeromonas</taxon>
    </lineage>
</organism>
<dbReference type="GO" id="GO:1902201">
    <property type="term" value="P:negative regulation of bacterial-type flagellum-dependent cell motility"/>
    <property type="evidence" value="ECO:0007669"/>
    <property type="project" value="TreeGrafter"/>
</dbReference>
<dbReference type="Gene3D" id="3.30.70.270">
    <property type="match status" value="1"/>
</dbReference>
<dbReference type="SUPFAM" id="SSF103190">
    <property type="entry name" value="Sensory domain-like"/>
    <property type="match status" value="1"/>
</dbReference>
<feature type="transmembrane region" description="Helical" evidence="3">
    <location>
        <begin position="318"/>
        <end position="340"/>
    </location>
</feature>
<evidence type="ECO:0000256" key="1">
    <source>
        <dbReference type="ARBA" id="ARBA00012528"/>
    </source>
</evidence>
<accession>A0AAW9Y9D1</accession>
<dbReference type="Gene3D" id="3.30.450.20">
    <property type="entry name" value="PAS domain"/>
    <property type="match status" value="2"/>
</dbReference>
<dbReference type="EC" id="2.7.7.65" evidence="1"/>
<evidence type="ECO:0000313" key="6">
    <source>
        <dbReference type="Proteomes" id="UP000480681"/>
    </source>
</evidence>
<dbReference type="PANTHER" id="PTHR45138">
    <property type="entry name" value="REGULATORY COMPONENTS OF SENSORY TRANSDUCTION SYSTEM"/>
    <property type="match status" value="1"/>
</dbReference>
<dbReference type="SUPFAM" id="SSF55073">
    <property type="entry name" value="Nucleotide cyclase"/>
    <property type="match status" value="1"/>
</dbReference>
<sequence>MPTLPHAFAKYRLQWLLLGLSMLLLLLALQHALRQITELNRRDVINAAAQLSSQHQRMEAFLEAMRGQAEERLRSNPQSALSRQLYPALQADSSGNLSLDRIPVDLPPALIGNLTGLGPLPAPGSEREARIHLALSLSPLLATASKLLDKAVAWIYFTSTDNFIYLYPWVPSNQFRFDPGIYHKSYWQEALTRHPPAEHATLSRPYQDFAGKGQMITLSQPITQVGQIIGLLSIDIEIATLEQTLRRLSPQSGTLFLVNQHRQILASSQSGTAPPLKQEASRADYHWQQGAFQLVHPVPDTPLILIHRIALLPLLEMLLWQSATALLTLLCLVVAIFSSLRSRRLNRRLNYLSSHDALTGAFNRHHFDAFERRHILAGSRHIGAIMFDCDHFKLVNDRFGHGVGDQVLIRLVQLCQPLQDLGCTLIRWGGEEFLLLVTGKDLPLAQLAEQLRRRIAEHDWTEIAPELRVTVSLGHCRQGPDVRLQEVIRRADIALYQAKANGRNRSEGWQGDAQEKQE</sequence>
<keyword evidence="3" id="KW-1133">Transmembrane helix</keyword>
<name>A0AAW9Y9D1_9GAMM</name>
<dbReference type="Pfam" id="PF00990">
    <property type="entry name" value="GGDEF"/>
    <property type="match status" value="1"/>
</dbReference>
<dbReference type="InterPro" id="IPR000160">
    <property type="entry name" value="GGDEF_dom"/>
</dbReference>
<protein>
    <recommendedName>
        <fullName evidence="1">diguanylate cyclase</fullName>
        <ecNumber evidence="1">2.7.7.65</ecNumber>
    </recommendedName>
</protein>
<dbReference type="InterPro" id="IPR050469">
    <property type="entry name" value="Diguanylate_Cyclase"/>
</dbReference>
<dbReference type="RefSeq" id="WP_163147747.1">
    <property type="nucleotide sequence ID" value="NZ_JAAIKZ010000010.1"/>
</dbReference>